<dbReference type="Proteomes" id="UP001597138">
    <property type="component" value="Unassembled WGS sequence"/>
</dbReference>
<feature type="domain" description="DUF1214" evidence="1">
    <location>
        <begin position="366"/>
        <end position="475"/>
    </location>
</feature>
<sequence length="489" mass="54580">MKKVILLLIITFLSCNSNKKESDTVHTEPTASDSAKTIVPGPVPDVVMTKEYVYQLGKQMYFWGWPLMNMHNRVLVMRQVPEPGLNGGAVPVAPVNHLCMTSDYITPAERYVACPNQDVVYGFGIMLLNESPVVIQVPDFGDRFWVVQLGNQRTDGIARLGAMYGSKKGFYLIAGPGWKGEVPDGITEVFRSDTNLAFVIPRAFLNNTPEDKAAIQHVINQLMAYPLSEYDGKAKTKEWAKVPSFPDPNKSEGGKEVAFVVPEKFFAEFPDVLKEVPAMRGEEGLYGLFNSVMNAVKKDSTLMPVLIKAAVDAEKELIEPLRQFKNVGVPVGNYWNTTKNGAAFGTDYLSRTSAARANIFVNQPQETIYYNQDLDSKGVELNGNTNYTITFPKDLIPKVKGFWSLTVYDSNHFFFINESKIYSLGTKNKNLKYNPDGSLTIYFQNAKPSGDKSNNWLPVPKGKFGLLLRAYWPEENMIKGYTPPGLVKS</sequence>
<dbReference type="Pfam" id="PF06742">
    <property type="entry name" value="DUF1214"/>
    <property type="match status" value="1"/>
</dbReference>
<dbReference type="Gene3D" id="2.60.120.600">
    <property type="entry name" value="Domain of unknown function DUF1214, C-terminal domain"/>
    <property type="match status" value="1"/>
</dbReference>
<evidence type="ECO:0000313" key="3">
    <source>
        <dbReference type="EMBL" id="MFD1603348.1"/>
    </source>
</evidence>
<dbReference type="SUPFAM" id="SSF160935">
    <property type="entry name" value="VPA0735-like"/>
    <property type="match status" value="1"/>
</dbReference>
<protein>
    <submittedName>
        <fullName evidence="3">DUF1254 domain-containing protein</fullName>
    </submittedName>
</protein>
<feature type="domain" description="DUF1254" evidence="2">
    <location>
        <begin position="95"/>
        <end position="226"/>
    </location>
</feature>
<name>A0ABW4HDD2_9FLAO</name>
<organism evidence="3 4">
    <name type="scientific">Flavobacterium artemisiae</name>
    <dbReference type="NCBI Taxonomy" id="2126556"/>
    <lineage>
        <taxon>Bacteria</taxon>
        <taxon>Pseudomonadati</taxon>
        <taxon>Bacteroidota</taxon>
        <taxon>Flavobacteriia</taxon>
        <taxon>Flavobacteriales</taxon>
        <taxon>Flavobacteriaceae</taxon>
        <taxon>Flavobacterium</taxon>
    </lineage>
</organism>
<keyword evidence="4" id="KW-1185">Reference proteome</keyword>
<dbReference type="PANTHER" id="PTHR36509">
    <property type="entry name" value="BLL3101 PROTEIN"/>
    <property type="match status" value="1"/>
</dbReference>
<dbReference type="InterPro" id="IPR037050">
    <property type="entry name" value="DUF1254_sf"/>
</dbReference>
<dbReference type="Gene3D" id="2.60.40.1610">
    <property type="entry name" value="Domain of unknown function DUF1254"/>
    <property type="match status" value="1"/>
</dbReference>
<evidence type="ECO:0000259" key="1">
    <source>
        <dbReference type="Pfam" id="PF06742"/>
    </source>
</evidence>
<dbReference type="EMBL" id="JBHUDZ010000012">
    <property type="protein sequence ID" value="MFD1603348.1"/>
    <property type="molecule type" value="Genomic_DNA"/>
</dbReference>
<dbReference type="InterPro" id="IPR010679">
    <property type="entry name" value="DUF1254"/>
</dbReference>
<dbReference type="Pfam" id="PF06863">
    <property type="entry name" value="DUF1254"/>
    <property type="match status" value="1"/>
</dbReference>
<comment type="caution">
    <text evidence="3">The sequence shown here is derived from an EMBL/GenBank/DDBJ whole genome shotgun (WGS) entry which is preliminary data.</text>
</comment>
<dbReference type="PROSITE" id="PS51257">
    <property type="entry name" value="PROKAR_LIPOPROTEIN"/>
    <property type="match status" value="1"/>
</dbReference>
<gene>
    <name evidence="3" type="ORF">ACFSC2_11425</name>
</gene>
<reference evidence="4" key="1">
    <citation type="journal article" date="2019" name="Int. J. Syst. Evol. Microbiol.">
        <title>The Global Catalogue of Microorganisms (GCM) 10K type strain sequencing project: providing services to taxonomists for standard genome sequencing and annotation.</title>
        <authorList>
            <consortium name="The Broad Institute Genomics Platform"/>
            <consortium name="The Broad Institute Genome Sequencing Center for Infectious Disease"/>
            <person name="Wu L."/>
            <person name="Ma J."/>
        </authorList>
    </citation>
    <scope>NUCLEOTIDE SEQUENCE [LARGE SCALE GENOMIC DNA]</scope>
    <source>
        <strain evidence="4">CCUG 70865</strain>
    </source>
</reference>
<dbReference type="RefSeq" id="WP_379815312.1">
    <property type="nucleotide sequence ID" value="NZ_JBHUDZ010000012.1"/>
</dbReference>
<evidence type="ECO:0000313" key="4">
    <source>
        <dbReference type="Proteomes" id="UP001597138"/>
    </source>
</evidence>
<dbReference type="InterPro" id="IPR037049">
    <property type="entry name" value="DUF1214_C_sf"/>
</dbReference>
<dbReference type="InterPro" id="IPR010621">
    <property type="entry name" value="DUF1214"/>
</dbReference>
<proteinExistence type="predicted"/>
<dbReference type="PANTHER" id="PTHR36509:SF2">
    <property type="entry name" value="BLL3101 PROTEIN"/>
    <property type="match status" value="1"/>
</dbReference>
<evidence type="ECO:0000259" key="2">
    <source>
        <dbReference type="Pfam" id="PF06863"/>
    </source>
</evidence>
<accession>A0ABW4HDD2</accession>